<dbReference type="EMBL" id="MEYI01000016">
    <property type="protein sequence ID" value="OGD24051.1"/>
    <property type="molecule type" value="Genomic_DNA"/>
</dbReference>
<evidence type="ECO:0000313" key="1">
    <source>
        <dbReference type="EMBL" id="OGD24051.1"/>
    </source>
</evidence>
<proteinExistence type="predicted"/>
<dbReference type="Gene3D" id="3.40.50.1820">
    <property type="entry name" value="alpha/beta hydrolase"/>
    <property type="match status" value="1"/>
</dbReference>
<protein>
    <recommendedName>
        <fullName evidence="3">Alpha/beta hydrolase</fullName>
    </recommendedName>
</protein>
<dbReference type="AlphaFoldDB" id="A0A1F5B089"/>
<dbReference type="Proteomes" id="UP000176639">
    <property type="component" value="Unassembled WGS sequence"/>
</dbReference>
<sequence>MKKIFIIPGFKQKATDKQFAWLRKFLIAKGFTVALVPITWERRTMIDYTLEFKAFYEKHKAKDNYVLGFSYGAVIAFITANKLKPKKIYLCSLSPDFKEDVSDMKPWIARYVGKNRIADSLQRSGKEIAKNLVVQAVVLYGEEEGRQYPKLKIRCEETARLAKNAKIVVVKKSSHNIAHPEYTAAIKAQF</sequence>
<gene>
    <name evidence="1" type="ORF">A2Z10_00875</name>
</gene>
<evidence type="ECO:0008006" key="3">
    <source>
        <dbReference type="Google" id="ProtNLM"/>
    </source>
</evidence>
<comment type="caution">
    <text evidence="1">The sequence shown here is derived from an EMBL/GenBank/DDBJ whole genome shotgun (WGS) entry which is preliminary data.</text>
</comment>
<accession>A0A1F5B089</accession>
<reference evidence="1 2" key="1">
    <citation type="journal article" date="2016" name="Nat. Commun.">
        <title>Thousands of microbial genomes shed light on interconnected biogeochemical processes in an aquifer system.</title>
        <authorList>
            <person name="Anantharaman K."/>
            <person name="Brown C.T."/>
            <person name="Hug L.A."/>
            <person name="Sharon I."/>
            <person name="Castelle C.J."/>
            <person name="Probst A.J."/>
            <person name="Thomas B.C."/>
            <person name="Singh A."/>
            <person name="Wilkins M.J."/>
            <person name="Karaoz U."/>
            <person name="Brodie E.L."/>
            <person name="Williams K.H."/>
            <person name="Hubbard S.S."/>
            <person name="Banfield J.F."/>
        </authorList>
    </citation>
    <scope>NUCLEOTIDE SEQUENCE [LARGE SCALE GENOMIC DNA]</scope>
</reference>
<dbReference type="SUPFAM" id="SSF53474">
    <property type="entry name" value="alpha/beta-Hydrolases"/>
    <property type="match status" value="1"/>
</dbReference>
<evidence type="ECO:0000313" key="2">
    <source>
        <dbReference type="Proteomes" id="UP000176639"/>
    </source>
</evidence>
<dbReference type="InterPro" id="IPR029058">
    <property type="entry name" value="AB_hydrolase_fold"/>
</dbReference>
<organism evidence="1 2">
    <name type="scientific">Candidatus Azambacteria bacterium RBG_16_47_10</name>
    <dbReference type="NCBI Taxonomy" id="1797292"/>
    <lineage>
        <taxon>Bacteria</taxon>
        <taxon>Candidatus Azamiibacteriota</taxon>
    </lineage>
</organism>
<name>A0A1F5B089_9BACT</name>